<protein>
    <submittedName>
        <fullName evidence="1">Uncharacterized protein</fullName>
    </submittedName>
</protein>
<gene>
    <name evidence="1" type="ORF">KIW84_021472</name>
</gene>
<dbReference type="Gramene" id="Psat02G0147200-T1">
    <property type="protein sequence ID" value="KAI5434657.1"/>
    <property type="gene ID" value="KIW84_021472"/>
</dbReference>
<organism evidence="1 2">
    <name type="scientific">Pisum sativum</name>
    <name type="common">Garden pea</name>
    <name type="synonym">Lathyrus oleraceus</name>
    <dbReference type="NCBI Taxonomy" id="3888"/>
    <lineage>
        <taxon>Eukaryota</taxon>
        <taxon>Viridiplantae</taxon>
        <taxon>Streptophyta</taxon>
        <taxon>Embryophyta</taxon>
        <taxon>Tracheophyta</taxon>
        <taxon>Spermatophyta</taxon>
        <taxon>Magnoliopsida</taxon>
        <taxon>eudicotyledons</taxon>
        <taxon>Gunneridae</taxon>
        <taxon>Pentapetalae</taxon>
        <taxon>rosids</taxon>
        <taxon>fabids</taxon>
        <taxon>Fabales</taxon>
        <taxon>Fabaceae</taxon>
        <taxon>Papilionoideae</taxon>
        <taxon>50 kb inversion clade</taxon>
        <taxon>NPAAA clade</taxon>
        <taxon>Hologalegina</taxon>
        <taxon>IRL clade</taxon>
        <taxon>Fabeae</taxon>
        <taxon>Lathyrus</taxon>
    </lineage>
</organism>
<dbReference type="EMBL" id="JAMSHJ010000002">
    <property type="protein sequence ID" value="KAI5434657.1"/>
    <property type="molecule type" value="Genomic_DNA"/>
</dbReference>
<evidence type="ECO:0000313" key="1">
    <source>
        <dbReference type="EMBL" id="KAI5434657.1"/>
    </source>
</evidence>
<name>A0A9D4Y8B7_PEA</name>
<keyword evidence="2" id="KW-1185">Reference proteome</keyword>
<proteinExistence type="predicted"/>
<evidence type="ECO:0000313" key="2">
    <source>
        <dbReference type="Proteomes" id="UP001058974"/>
    </source>
</evidence>
<dbReference type="SUPFAM" id="SSF50249">
    <property type="entry name" value="Nucleic acid-binding proteins"/>
    <property type="match status" value="2"/>
</dbReference>
<sequence>MSRPPIIIKGLVKGNHVRKMLIRVANLWVVKEKNGLHHLEMVIQDAKGDQIHVTTRNREFKDCIEQLIENETYCLYNGDHMVNEGNFKVCLNKLKLVFNGGTTISKMEITAILPHQFKFKPNVDFLNAFSENFNSTLDVVGVLQDVVKTQTDGGGKKPCVNITLCDEAGNVIEVALWEDYGKQFMNNNNSNNSPGPTLLILTHAWFKEN</sequence>
<dbReference type="InterPro" id="IPR012340">
    <property type="entry name" value="NA-bd_OB-fold"/>
</dbReference>
<comment type="caution">
    <text evidence="1">The sequence shown here is derived from an EMBL/GenBank/DDBJ whole genome shotgun (WGS) entry which is preliminary data.</text>
</comment>
<dbReference type="AlphaFoldDB" id="A0A9D4Y8B7"/>
<dbReference type="Proteomes" id="UP001058974">
    <property type="component" value="Chromosome 2"/>
</dbReference>
<accession>A0A9D4Y8B7</accession>
<dbReference type="Gene3D" id="2.40.50.140">
    <property type="entry name" value="Nucleic acid-binding proteins"/>
    <property type="match status" value="2"/>
</dbReference>
<reference evidence="1 2" key="1">
    <citation type="journal article" date="2022" name="Nat. Genet.">
        <title>Improved pea reference genome and pan-genome highlight genomic features and evolutionary characteristics.</title>
        <authorList>
            <person name="Yang T."/>
            <person name="Liu R."/>
            <person name="Luo Y."/>
            <person name="Hu S."/>
            <person name="Wang D."/>
            <person name="Wang C."/>
            <person name="Pandey M.K."/>
            <person name="Ge S."/>
            <person name="Xu Q."/>
            <person name="Li N."/>
            <person name="Li G."/>
            <person name="Huang Y."/>
            <person name="Saxena R.K."/>
            <person name="Ji Y."/>
            <person name="Li M."/>
            <person name="Yan X."/>
            <person name="He Y."/>
            <person name="Liu Y."/>
            <person name="Wang X."/>
            <person name="Xiang C."/>
            <person name="Varshney R.K."/>
            <person name="Ding H."/>
            <person name="Gao S."/>
            <person name="Zong X."/>
        </authorList>
    </citation>
    <scope>NUCLEOTIDE SEQUENCE [LARGE SCALE GENOMIC DNA]</scope>
    <source>
        <strain evidence="1 2">cv. Zhongwan 6</strain>
    </source>
</reference>